<protein>
    <submittedName>
        <fullName evidence="3">Uncharacterized protein</fullName>
    </submittedName>
</protein>
<proteinExistence type="predicted"/>
<keyword evidence="2" id="KW-0812">Transmembrane</keyword>
<dbReference type="OrthoDB" id="62952at2759"/>
<reference evidence="3" key="1">
    <citation type="journal article" date="2020" name="Stud. Mycol.">
        <title>101 Dothideomycetes genomes: a test case for predicting lifestyles and emergence of pathogens.</title>
        <authorList>
            <person name="Haridas S."/>
            <person name="Albert R."/>
            <person name="Binder M."/>
            <person name="Bloem J."/>
            <person name="Labutti K."/>
            <person name="Salamov A."/>
            <person name="Andreopoulos B."/>
            <person name="Baker S."/>
            <person name="Barry K."/>
            <person name="Bills G."/>
            <person name="Bluhm B."/>
            <person name="Cannon C."/>
            <person name="Castanera R."/>
            <person name="Culley D."/>
            <person name="Daum C."/>
            <person name="Ezra D."/>
            <person name="Gonzalez J."/>
            <person name="Henrissat B."/>
            <person name="Kuo A."/>
            <person name="Liang C."/>
            <person name="Lipzen A."/>
            <person name="Lutzoni F."/>
            <person name="Magnuson J."/>
            <person name="Mondo S."/>
            <person name="Nolan M."/>
            <person name="Ohm R."/>
            <person name="Pangilinan J."/>
            <person name="Park H.-J."/>
            <person name="Ramirez L."/>
            <person name="Alfaro M."/>
            <person name="Sun H."/>
            <person name="Tritt A."/>
            <person name="Yoshinaga Y."/>
            <person name="Zwiers L.-H."/>
            <person name="Turgeon B."/>
            <person name="Goodwin S."/>
            <person name="Spatafora J."/>
            <person name="Crous P."/>
            <person name="Grigoriev I."/>
        </authorList>
    </citation>
    <scope>NUCLEOTIDE SEQUENCE</scope>
    <source>
        <strain evidence="3">CBS 279.74</strain>
    </source>
</reference>
<keyword evidence="4" id="KW-1185">Reference proteome</keyword>
<organism evidence="3 4">
    <name type="scientific">Pleomassaria siparia CBS 279.74</name>
    <dbReference type="NCBI Taxonomy" id="1314801"/>
    <lineage>
        <taxon>Eukaryota</taxon>
        <taxon>Fungi</taxon>
        <taxon>Dikarya</taxon>
        <taxon>Ascomycota</taxon>
        <taxon>Pezizomycotina</taxon>
        <taxon>Dothideomycetes</taxon>
        <taxon>Pleosporomycetidae</taxon>
        <taxon>Pleosporales</taxon>
        <taxon>Pleomassariaceae</taxon>
        <taxon>Pleomassaria</taxon>
    </lineage>
</organism>
<feature type="region of interest" description="Disordered" evidence="1">
    <location>
        <begin position="396"/>
        <end position="416"/>
    </location>
</feature>
<sequence length="469" mass="54178">MDVSMSSRADGGMVVERDVFRFLDLPRELRDQIYDYTFLIPDHRGERALRIERRHLKYFSPTPSTLLLLLHHEPLLLTRQICSEALEVLLKHHTVFLSCGPYVLKTLLSRIQEEESGRGKQWLKWMKNIELEWVTFPNLRIYPPNREDGADEWWWEVEQGEDIEGDEVDNLRGAQYSGHYDEHDYEGGHYDDNLYEPEDSSLYPSFEPDSNYSQSHELELEPELETQSDSAMFELEPGHDTYLTEDMATKLELLVSMEVAPLFAYLCTPLFALSSITLPLYFISKQTYLHRNTTRPGFALPLKIRYWVQVVVHALLMLSPSNSGPKLDQVRIKYMPWDIWASMDPSDDLASLAQRGVWFEEEEADDDDDDDITPTSEGEGEAFKAVWHELARRDEGFRNGNGTGTRDGTGRTGNGNGWLEADVTFVKWEGDLDRWRVGDELEVVFKRRKHVAGSSTCIRQALDQSSRTL</sequence>
<dbReference type="Proteomes" id="UP000799428">
    <property type="component" value="Unassembled WGS sequence"/>
</dbReference>
<evidence type="ECO:0000256" key="1">
    <source>
        <dbReference type="SAM" id="MobiDB-lite"/>
    </source>
</evidence>
<evidence type="ECO:0000313" key="4">
    <source>
        <dbReference type="Proteomes" id="UP000799428"/>
    </source>
</evidence>
<feature type="transmembrane region" description="Helical" evidence="2">
    <location>
        <begin position="262"/>
        <end position="283"/>
    </location>
</feature>
<keyword evidence="2" id="KW-0472">Membrane</keyword>
<evidence type="ECO:0000313" key="3">
    <source>
        <dbReference type="EMBL" id="KAF2705122.1"/>
    </source>
</evidence>
<gene>
    <name evidence="3" type="ORF">K504DRAFT_441004</name>
</gene>
<dbReference type="AlphaFoldDB" id="A0A6G1JXX7"/>
<name>A0A6G1JXX7_9PLEO</name>
<evidence type="ECO:0000256" key="2">
    <source>
        <dbReference type="SAM" id="Phobius"/>
    </source>
</evidence>
<feature type="compositionally biased region" description="Gly residues" evidence="1">
    <location>
        <begin position="399"/>
        <end position="416"/>
    </location>
</feature>
<dbReference type="EMBL" id="MU005780">
    <property type="protein sequence ID" value="KAF2705122.1"/>
    <property type="molecule type" value="Genomic_DNA"/>
</dbReference>
<keyword evidence="2" id="KW-1133">Transmembrane helix</keyword>
<accession>A0A6G1JXX7</accession>